<keyword evidence="2 4" id="KW-0808">Transferase</keyword>
<evidence type="ECO:0000313" key="4">
    <source>
        <dbReference type="EMBL" id="AKJ65036.1"/>
    </source>
</evidence>
<dbReference type="CDD" id="cd02440">
    <property type="entry name" value="AdoMet_MTases"/>
    <property type="match status" value="1"/>
</dbReference>
<keyword evidence="3" id="KW-0949">S-adenosyl-L-methionine</keyword>
<dbReference type="PANTHER" id="PTHR43464:SF19">
    <property type="entry name" value="UBIQUINONE BIOSYNTHESIS O-METHYLTRANSFERASE, MITOCHONDRIAL"/>
    <property type="match status" value="1"/>
</dbReference>
<dbReference type="GO" id="GO:0032259">
    <property type="term" value="P:methylation"/>
    <property type="evidence" value="ECO:0007669"/>
    <property type="project" value="UniProtKB-KW"/>
</dbReference>
<evidence type="ECO:0000256" key="2">
    <source>
        <dbReference type="ARBA" id="ARBA00022679"/>
    </source>
</evidence>
<accession>A0A0G3EF07</accession>
<name>A0A0G3EF07_9BACT</name>
<evidence type="ECO:0000256" key="1">
    <source>
        <dbReference type="ARBA" id="ARBA00022603"/>
    </source>
</evidence>
<reference evidence="4 5" key="2">
    <citation type="journal article" date="2016" name="ISME J.">
        <title>Characterization of the first cultured representative of Verrucomicrobia subdivision 5 indicates the proposal of a novel phylum.</title>
        <authorList>
            <person name="Spring S."/>
            <person name="Bunk B."/>
            <person name="Sproer C."/>
            <person name="Schumann P."/>
            <person name="Rohde M."/>
            <person name="Tindall B.J."/>
            <person name="Klenk H.P."/>
        </authorList>
    </citation>
    <scope>NUCLEOTIDE SEQUENCE [LARGE SCALE GENOMIC DNA]</scope>
    <source>
        <strain evidence="4 5">L21-Fru-AB</strain>
    </source>
</reference>
<dbReference type="Pfam" id="PF13489">
    <property type="entry name" value="Methyltransf_23"/>
    <property type="match status" value="1"/>
</dbReference>
<dbReference type="OrthoDB" id="9810247at2"/>
<evidence type="ECO:0000313" key="5">
    <source>
        <dbReference type="Proteomes" id="UP000035268"/>
    </source>
</evidence>
<dbReference type="Gene3D" id="3.40.50.150">
    <property type="entry name" value="Vaccinia Virus protein VP39"/>
    <property type="match status" value="1"/>
</dbReference>
<gene>
    <name evidence="4" type="ORF">L21SP4_01799</name>
</gene>
<evidence type="ECO:0000256" key="3">
    <source>
        <dbReference type="ARBA" id="ARBA00022691"/>
    </source>
</evidence>
<dbReference type="Proteomes" id="UP000035268">
    <property type="component" value="Chromosome"/>
</dbReference>
<dbReference type="PANTHER" id="PTHR43464">
    <property type="entry name" value="METHYLTRANSFERASE"/>
    <property type="match status" value="1"/>
</dbReference>
<dbReference type="GO" id="GO:0008168">
    <property type="term" value="F:methyltransferase activity"/>
    <property type="evidence" value="ECO:0007669"/>
    <property type="project" value="UniProtKB-KW"/>
</dbReference>
<dbReference type="EMBL" id="CP010904">
    <property type="protein sequence ID" value="AKJ65036.1"/>
    <property type="molecule type" value="Genomic_DNA"/>
</dbReference>
<proteinExistence type="predicted"/>
<protein>
    <submittedName>
        <fullName evidence="4">Putative methyltransferase</fullName>
    </submittedName>
</protein>
<dbReference type="InterPro" id="IPR029063">
    <property type="entry name" value="SAM-dependent_MTases_sf"/>
</dbReference>
<dbReference type="AlphaFoldDB" id="A0A0G3EF07"/>
<dbReference type="RefSeq" id="WP_052882304.1">
    <property type="nucleotide sequence ID" value="NZ_CP010904.1"/>
</dbReference>
<dbReference type="STRING" id="1307763.L21SP4_01799"/>
<keyword evidence="1 4" id="KW-0489">Methyltransferase</keyword>
<sequence>MDADFYRQKFCDESEYAKGTYRLDALFRGRAMRNWLRVRGDSPIRIMDAGCGRGVFLRDLVAELERRELAVETVCGTDVVPVDADFAYRGKPFTFHVCDLNKDPVPAPDRSFDLVFCNHVIEHVFHTEHLVRELYRIAADEALVVISTPNLTSWLNRIMMLCGGQPLGPEVGDESITYGLRPGFLKKKVAPFVPAGHIRAFSPPALKDLCESAGFSVRGWWNQGRGPAEFKGARTFGILLGRAGAKP</sequence>
<reference evidence="5" key="1">
    <citation type="submission" date="2015-02" db="EMBL/GenBank/DDBJ databases">
        <title>Description and complete genome sequence of the first cultured representative of the subdivision 5 of the Verrucomicrobia phylum.</title>
        <authorList>
            <person name="Spring S."/>
            <person name="Bunk B."/>
            <person name="Sproer C."/>
            <person name="Klenk H.-P."/>
        </authorList>
    </citation>
    <scope>NUCLEOTIDE SEQUENCE [LARGE SCALE GENOMIC DNA]</scope>
    <source>
        <strain evidence="5">L21-Fru-AB</strain>
    </source>
</reference>
<dbReference type="KEGG" id="vbl:L21SP4_01799"/>
<dbReference type="SUPFAM" id="SSF53335">
    <property type="entry name" value="S-adenosyl-L-methionine-dependent methyltransferases"/>
    <property type="match status" value="1"/>
</dbReference>
<keyword evidence="5" id="KW-1185">Reference proteome</keyword>
<organism evidence="4 5">
    <name type="scientific">Kiritimatiella glycovorans</name>
    <dbReference type="NCBI Taxonomy" id="1307763"/>
    <lineage>
        <taxon>Bacteria</taxon>
        <taxon>Pseudomonadati</taxon>
        <taxon>Kiritimatiellota</taxon>
        <taxon>Kiritimatiellia</taxon>
        <taxon>Kiritimatiellales</taxon>
        <taxon>Kiritimatiellaceae</taxon>
        <taxon>Kiritimatiella</taxon>
    </lineage>
</organism>